<gene>
    <name evidence="1" type="ORF">HELGO_WM9132</name>
</gene>
<proteinExistence type="predicted"/>
<name>A0A6S6TRQ8_9BACT</name>
<evidence type="ECO:0008006" key="2">
    <source>
        <dbReference type="Google" id="ProtNLM"/>
    </source>
</evidence>
<organism evidence="1">
    <name type="scientific">uncultured Sulfurovum sp</name>
    <dbReference type="NCBI Taxonomy" id="269237"/>
    <lineage>
        <taxon>Bacteria</taxon>
        <taxon>Pseudomonadati</taxon>
        <taxon>Campylobacterota</taxon>
        <taxon>Epsilonproteobacteria</taxon>
        <taxon>Campylobacterales</taxon>
        <taxon>Sulfurovaceae</taxon>
        <taxon>Sulfurovum</taxon>
        <taxon>environmental samples</taxon>
    </lineage>
</organism>
<protein>
    <recommendedName>
        <fullName evidence="2">Lipoprotein</fullName>
    </recommendedName>
</protein>
<dbReference type="AlphaFoldDB" id="A0A6S6TRQ8"/>
<dbReference type="EMBL" id="CACVAX010000058">
    <property type="protein sequence ID" value="CAA6820827.1"/>
    <property type="molecule type" value="Genomic_DNA"/>
</dbReference>
<evidence type="ECO:0000313" key="1">
    <source>
        <dbReference type="EMBL" id="CAA6820827.1"/>
    </source>
</evidence>
<reference evidence="1" key="1">
    <citation type="submission" date="2020-01" db="EMBL/GenBank/DDBJ databases">
        <authorList>
            <person name="Meier V. D."/>
            <person name="Meier V D."/>
        </authorList>
    </citation>
    <scope>NUCLEOTIDE SEQUENCE</scope>
    <source>
        <strain evidence="1">HLG_WM_MAG_04</strain>
    </source>
</reference>
<sequence length="160" mass="17762">MKKPFISLLILYTLTGCTPTPLPFDNDAKSQNVNSELKETKESSPPSCHSDTLVPLMVCGEYVIVQGKLNRSNNLERMIEGTTQTMYLSSYLNEEENRGLINEEVIISGKCSSELINGSSVLLSLNDTKLLQVTDMDKINNNSLLEACTKLKTINSKKKD</sequence>
<accession>A0A6S6TRQ8</accession>
<dbReference type="PROSITE" id="PS51257">
    <property type="entry name" value="PROKAR_LIPOPROTEIN"/>
    <property type="match status" value="1"/>
</dbReference>